<evidence type="ECO:0000256" key="5">
    <source>
        <dbReference type="SAM" id="MobiDB-lite"/>
    </source>
</evidence>
<dbReference type="AlphaFoldDB" id="A0A7S2VR36"/>
<dbReference type="InterPro" id="IPR014710">
    <property type="entry name" value="RmlC-like_jellyroll"/>
</dbReference>
<dbReference type="SUPFAM" id="SSF81324">
    <property type="entry name" value="Voltage-gated potassium channels"/>
    <property type="match status" value="1"/>
</dbReference>
<feature type="transmembrane region" description="Helical" evidence="6">
    <location>
        <begin position="102"/>
        <end position="126"/>
    </location>
</feature>
<evidence type="ECO:0000256" key="3">
    <source>
        <dbReference type="ARBA" id="ARBA00022989"/>
    </source>
</evidence>
<proteinExistence type="predicted"/>
<evidence type="ECO:0000256" key="2">
    <source>
        <dbReference type="ARBA" id="ARBA00022692"/>
    </source>
</evidence>
<evidence type="ECO:0000256" key="6">
    <source>
        <dbReference type="SAM" id="Phobius"/>
    </source>
</evidence>
<evidence type="ECO:0000313" key="8">
    <source>
        <dbReference type="EMBL" id="CAD9644661.1"/>
    </source>
</evidence>
<feature type="region of interest" description="Disordered" evidence="5">
    <location>
        <begin position="836"/>
        <end position="867"/>
    </location>
</feature>
<dbReference type="PANTHER" id="PTHR47823:SF9">
    <property type="entry name" value="CHROMOSOME UNDETERMINED SCAFFOLD_10, WHOLE GENOME SHOTGUN SEQUENCE"/>
    <property type="match status" value="1"/>
</dbReference>
<evidence type="ECO:0000256" key="4">
    <source>
        <dbReference type="ARBA" id="ARBA00023136"/>
    </source>
</evidence>
<feature type="region of interest" description="Disordered" evidence="5">
    <location>
        <begin position="1"/>
        <end position="33"/>
    </location>
</feature>
<dbReference type="SUPFAM" id="SSF51206">
    <property type="entry name" value="cAMP-binding domain-like"/>
    <property type="match status" value="1"/>
</dbReference>
<keyword evidence="3 6" id="KW-1133">Transmembrane helix</keyword>
<feature type="transmembrane region" description="Helical" evidence="6">
    <location>
        <begin position="138"/>
        <end position="160"/>
    </location>
</feature>
<feature type="transmembrane region" description="Helical" evidence="6">
    <location>
        <begin position="180"/>
        <end position="199"/>
    </location>
</feature>
<sequence>MSSGASMSFPSVADSPQVQMISQSQRSDFDTEGGDAVSDAALLQEWPRNLRLRTNFLFDCRARQRGTSLGKFPPNQRKSELEVLNRADPSKGSVYILDPNSVFNAVFGVASLLILLYDLTTIPYLLAWDIPLEGALMVLAFHSASFWTVDMLINFFTGYYEGAELVMSLRQTAFRYCKTWLLPDAIVLLCDWTSLIVTVATDEPKQSGTQLARFAKIGRFLRIIGMMRMVRLMRTLEDLANKYLSEVSQICVRISTLFVCILWAAHILSCMWYAVGTSDVSDTGRHWPDEVPFLDVGREYQYWVSLHWAAAQISLGAIDIAPQNSMERALWVFAMSIGFLFGSALVSSLSAAMMDYHMSQKERKVALGILRRYLTENKVDTHFAIIVRKEAEQRIRQPNKIEAYDVRALELLPHGLRARLHFEVVQPSLMKHPVFRLLNNMDANLMHLVCKKYVSFVSLAANDELFLPATQANYAYIVVEGRLSYRMEPQSSNIDEITVSTVTAGSWLSSATMWCEWKHVGKAESEVMSRLVAIDGQELGSTLKRNMMCFSMAAEYASEFCKRVHAAKPPDLDWPTDLCVPNTEFGSIVACVSPDLQRVVSLDAWRGLASRRLYGARSTSLQKLKGEIQELKSIVVVEGDGVVRRICSLLVMRITRGNGDMLVEVGSVHGKRFKPTCQLPGMKLKADEAADDPDCVQTLLETQLSAVQDQVVLNGNHVEVVDAVSEVYGLVTRYVRTVIDASVVDDGGLELQVCKTSTGHPLLDRRPSGQREGLFATLLDREVLRSKDDDGDFRLHAWLSKAEFDAITETSEGQAAHTAWMGALKVVQQMQELEQNDAMSTEGTRLRRGPTTSSFSAGVTTTAADGPPHMLSAITLEDDQAPQGDAEPVVNQGSEENAGLEVHPASEDGDPWSSFSFGI</sequence>
<dbReference type="Gene3D" id="2.60.120.10">
    <property type="entry name" value="Jelly Rolls"/>
    <property type="match status" value="1"/>
</dbReference>
<dbReference type="EMBL" id="HBGW01098545">
    <property type="protein sequence ID" value="CAD9644661.1"/>
    <property type="molecule type" value="Transcribed_RNA"/>
</dbReference>
<dbReference type="Gene3D" id="1.10.287.70">
    <property type="match status" value="1"/>
</dbReference>
<evidence type="ECO:0000259" key="7">
    <source>
        <dbReference type="Pfam" id="PF00520"/>
    </source>
</evidence>
<feature type="domain" description="Ion transport" evidence="7">
    <location>
        <begin position="106"/>
        <end position="363"/>
    </location>
</feature>
<dbReference type="InterPro" id="IPR018490">
    <property type="entry name" value="cNMP-bd_dom_sf"/>
</dbReference>
<protein>
    <recommendedName>
        <fullName evidence="7">Ion transport domain-containing protein</fullName>
    </recommendedName>
</protein>
<dbReference type="InterPro" id="IPR005821">
    <property type="entry name" value="Ion_trans_dom"/>
</dbReference>
<evidence type="ECO:0000256" key="1">
    <source>
        <dbReference type="ARBA" id="ARBA00004141"/>
    </source>
</evidence>
<feature type="compositionally biased region" description="Polar residues" evidence="5">
    <location>
        <begin position="850"/>
        <end position="863"/>
    </location>
</feature>
<dbReference type="PANTHER" id="PTHR47823">
    <property type="entry name" value="ION_TRANS DOMAIN-CONTAINING PROTEIN"/>
    <property type="match status" value="1"/>
</dbReference>
<name>A0A7S2VR36_9DINO</name>
<feature type="region of interest" description="Disordered" evidence="5">
    <location>
        <begin position="881"/>
        <end position="919"/>
    </location>
</feature>
<dbReference type="Pfam" id="PF00520">
    <property type="entry name" value="Ion_trans"/>
    <property type="match status" value="1"/>
</dbReference>
<organism evidence="8">
    <name type="scientific">Zooxanthella nutricula</name>
    <dbReference type="NCBI Taxonomy" id="1333877"/>
    <lineage>
        <taxon>Eukaryota</taxon>
        <taxon>Sar</taxon>
        <taxon>Alveolata</taxon>
        <taxon>Dinophyceae</taxon>
        <taxon>Peridiniales</taxon>
        <taxon>Peridiniales incertae sedis</taxon>
        <taxon>Zooxanthella</taxon>
    </lineage>
</organism>
<feature type="transmembrane region" description="Helical" evidence="6">
    <location>
        <begin position="250"/>
        <end position="275"/>
    </location>
</feature>
<dbReference type="GO" id="GO:0005216">
    <property type="term" value="F:monoatomic ion channel activity"/>
    <property type="evidence" value="ECO:0007669"/>
    <property type="project" value="InterPro"/>
</dbReference>
<keyword evidence="4 6" id="KW-0472">Membrane</keyword>
<feature type="transmembrane region" description="Helical" evidence="6">
    <location>
        <begin position="330"/>
        <end position="354"/>
    </location>
</feature>
<dbReference type="GO" id="GO:0016020">
    <property type="term" value="C:membrane"/>
    <property type="evidence" value="ECO:0007669"/>
    <property type="project" value="UniProtKB-SubCell"/>
</dbReference>
<reference evidence="8" key="1">
    <citation type="submission" date="2021-01" db="EMBL/GenBank/DDBJ databases">
        <authorList>
            <person name="Corre E."/>
            <person name="Pelletier E."/>
            <person name="Niang G."/>
            <person name="Scheremetjew M."/>
            <person name="Finn R."/>
            <person name="Kale V."/>
            <person name="Holt S."/>
            <person name="Cochrane G."/>
            <person name="Meng A."/>
            <person name="Brown T."/>
            <person name="Cohen L."/>
        </authorList>
    </citation>
    <scope>NUCLEOTIDE SEQUENCE</scope>
    <source>
        <strain evidence="8">RCC3387</strain>
    </source>
</reference>
<gene>
    <name evidence="8" type="ORF">BRAN1462_LOCUS62483</name>
</gene>
<feature type="compositionally biased region" description="Polar residues" evidence="5">
    <location>
        <begin position="1"/>
        <end position="26"/>
    </location>
</feature>
<keyword evidence="2 6" id="KW-0812">Transmembrane</keyword>
<comment type="subcellular location">
    <subcellularLocation>
        <location evidence="1">Membrane</location>
        <topology evidence="1">Multi-pass membrane protein</topology>
    </subcellularLocation>
</comment>
<accession>A0A7S2VR36</accession>